<feature type="non-terminal residue" evidence="1">
    <location>
        <position position="95"/>
    </location>
</feature>
<organism evidence="1 2">
    <name type="scientific">Mortierella alpina</name>
    <name type="common">Oleaginous fungus</name>
    <name type="synonym">Mortierella renispora</name>
    <dbReference type="NCBI Taxonomy" id="64518"/>
    <lineage>
        <taxon>Eukaryota</taxon>
        <taxon>Fungi</taxon>
        <taxon>Fungi incertae sedis</taxon>
        <taxon>Mucoromycota</taxon>
        <taxon>Mortierellomycotina</taxon>
        <taxon>Mortierellomycetes</taxon>
        <taxon>Mortierellales</taxon>
        <taxon>Mortierellaceae</taxon>
        <taxon>Mortierella</taxon>
    </lineage>
</organism>
<gene>
    <name evidence="1" type="ORF">BGZ70_006268</name>
</gene>
<name>A0A9P6LUB9_MORAP</name>
<evidence type="ECO:0000313" key="1">
    <source>
        <dbReference type="EMBL" id="KAF9941218.1"/>
    </source>
</evidence>
<comment type="caution">
    <text evidence="1">The sequence shown here is derived from an EMBL/GenBank/DDBJ whole genome shotgun (WGS) entry which is preliminary data.</text>
</comment>
<evidence type="ECO:0000313" key="2">
    <source>
        <dbReference type="Proteomes" id="UP000738359"/>
    </source>
</evidence>
<reference evidence="1" key="1">
    <citation type="journal article" date="2020" name="Fungal Divers.">
        <title>Resolving the Mortierellaceae phylogeny through synthesis of multi-gene phylogenetics and phylogenomics.</title>
        <authorList>
            <person name="Vandepol N."/>
            <person name="Liber J."/>
            <person name="Desiro A."/>
            <person name="Na H."/>
            <person name="Kennedy M."/>
            <person name="Barry K."/>
            <person name="Grigoriev I.V."/>
            <person name="Miller A.N."/>
            <person name="O'Donnell K."/>
            <person name="Stajich J.E."/>
            <person name="Bonito G."/>
        </authorList>
    </citation>
    <scope>NUCLEOTIDE SEQUENCE</scope>
    <source>
        <strain evidence="1">CK1249</strain>
    </source>
</reference>
<dbReference type="EMBL" id="JAAAHY010003494">
    <property type="protein sequence ID" value="KAF9941218.1"/>
    <property type="molecule type" value="Genomic_DNA"/>
</dbReference>
<accession>A0A9P6LUB9</accession>
<dbReference type="Proteomes" id="UP000738359">
    <property type="component" value="Unassembled WGS sequence"/>
</dbReference>
<proteinExistence type="predicted"/>
<keyword evidence="2" id="KW-1185">Reference proteome</keyword>
<dbReference type="OrthoDB" id="6359816at2759"/>
<dbReference type="AlphaFoldDB" id="A0A9P6LUB9"/>
<sequence length="95" mass="10597">MFVSDERSMGYTSHHFALFLQQLYGILAPPKLDLVDLLPVLRIAYLYGVPGLTTVLADLIFGLQRSDLLSVISYRTSVADPSNMRAATRVRGNLR</sequence>
<protein>
    <submittedName>
        <fullName evidence="1">Uncharacterized protein</fullName>
    </submittedName>
</protein>